<keyword evidence="7 8" id="KW-0807">Transducer</keyword>
<evidence type="ECO:0000256" key="8">
    <source>
        <dbReference type="PROSITE-ProRule" id="PRU00284"/>
    </source>
</evidence>
<keyword evidence="6" id="KW-0472">Membrane</keyword>
<dbReference type="InterPro" id="IPR004089">
    <property type="entry name" value="MCPsignal_dom"/>
</dbReference>
<dbReference type="Proteomes" id="UP000199524">
    <property type="component" value="Chromosome I"/>
</dbReference>
<keyword evidence="5" id="KW-1133">Transmembrane helix</keyword>
<dbReference type="InterPro" id="IPR000700">
    <property type="entry name" value="PAS-assoc_C"/>
</dbReference>
<evidence type="ECO:0000256" key="9">
    <source>
        <dbReference type="SAM" id="MobiDB-lite"/>
    </source>
</evidence>
<dbReference type="Pfam" id="PF08447">
    <property type="entry name" value="PAS_3"/>
    <property type="match status" value="1"/>
</dbReference>
<evidence type="ECO:0000256" key="4">
    <source>
        <dbReference type="ARBA" id="ARBA00022692"/>
    </source>
</evidence>
<keyword evidence="13" id="KW-1185">Reference proteome</keyword>
<dbReference type="PROSITE" id="PS50113">
    <property type="entry name" value="PAC"/>
    <property type="match status" value="1"/>
</dbReference>
<evidence type="ECO:0000256" key="7">
    <source>
        <dbReference type="ARBA" id="ARBA00023224"/>
    </source>
</evidence>
<feature type="compositionally biased region" description="Basic and acidic residues" evidence="9">
    <location>
        <begin position="331"/>
        <end position="346"/>
    </location>
</feature>
<evidence type="ECO:0000259" key="10">
    <source>
        <dbReference type="PROSITE" id="PS50111"/>
    </source>
</evidence>
<dbReference type="Gene3D" id="6.10.250.3200">
    <property type="match status" value="1"/>
</dbReference>
<dbReference type="GO" id="GO:0005886">
    <property type="term" value="C:plasma membrane"/>
    <property type="evidence" value="ECO:0007669"/>
    <property type="project" value="UniProtKB-SubCell"/>
</dbReference>
<dbReference type="Pfam" id="PF00015">
    <property type="entry name" value="MCPsignal"/>
    <property type="match status" value="1"/>
</dbReference>
<dbReference type="NCBIfam" id="TIGR00229">
    <property type="entry name" value="sensory_box"/>
    <property type="match status" value="1"/>
</dbReference>
<dbReference type="PROSITE" id="PS50111">
    <property type="entry name" value="CHEMOTAXIS_TRANSDUC_2"/>
    <property type="match status" value="1"/>
</dbReference>
<dbReference type="GO" id="GO:0006935">
    <property type="term" value="P:chemotaxis"/>
    <property type="evidence" value="ECO:0007669"/>
    <property type="project" value="UniProtKB-ARBA"/>
</dbReference>
<dbReference type="InterPro" id="IPR000014">
    <property type="entry name" value="PAS"/>
</dbReference>
<dbReference type="GO" id="GO:0007165">
    <property type="term" value="P:signal transduction"/>
    <property type="evidence" value="ECO:0007669"/>
    <property type="project" value="UniProtKB-KW"/>
</dbReference>
<feature type="region of interest" description="Disordered" evidence="9">
    <location>
        <begin position="324"/>
        <end position="346"/>
    </location>
</feature>
<name>A0A1H1ZIQ9_9PSED</name>
<protein>
    <submittedName>
        <fullName evidence="12">Methyl-accepting chemotaxis sensory transducer with Pas/Pac sensor</fullName>
    </submittedName>
</protein>
<dbReference type="AlphaFoldDB" id="A0A1H1ZIQ9"/>
<evidence type="ECO:0000313" key="12">
    <source>
        <dbReference type="EMBL" id="SDT33533.1"/>
    </source>
</evidence>
<dbReference type="SUPFAM" id="SSF55785">
    <property type="entry name" value="PYP-like sensor domain (PAS domain)"/>
    <property type="match status" value="1"/>
</dbReference>
<evidence type="ECO:0000256" key="5">
    <source>
        <dbReference type="ARBA" id="ARBA00022989"/>
    </source>
</evidence>
<proteinExistence type="predicted"/>
<evidence type="ECO:0000313" key="13">
    <source>
        <dbReference type="Proteomes" id="UP000199524"/>
    </source>
</evidence>
<evidence type="ECO:0000256" key="3">
    <source>
        <dbReference type="ARBA" id="ARBA00022481"/>
    </source>
</evidence>
<dbReference type="SUPFAM" id="SSF58104">
    <property type="entry name" value="Methyl-accepting chemotaxis protein (MCP) signaling domain"/>
    <property type="match status" value="1"/>
</dbReference>
<feature type="domain" description="PAC" evidence="11">
    <location>
        <begin position="194"/>
        <end position="246"/>
    </location>
</feature>
<dbReference type="PANTHER" id="PTHR32089:SF112">
    <property type="entry name" value="LYSOZYME-LIKE PROTEIN-RELATED"/>
    <property type="match status" value="1"/>
</dbReference>
<comment type="subcellular location">
    <subcellularLocation>
        <location evidence="1">Cell membrane</location>
    </subcellularLocation>
</comment>
<keyword evidence="2" id="KW-1003">Cell membrane</keyword>
<accession>A0A1H1ZIQ9</accession>
<evidence type="ECO:0000256" key="2">
    <source>
        <dbReference type="ARBA" id="ARBA00022475"/>
    </source>
</evidence>
<sequence length="346" mass="38662">MFFKKKRPMQDVAAILETLLAGEMSETQVLQGYPAVQACLEQLATQKRQAARQLLLAEASARDRSAQWTRSEQALAALGQQLEQGGHREQALVAELQACAKHLGQQEQERQIWELLLSTMTEGCWDITVVNGDIQDPHSQMRIFNQFRLLLGYAAHELPDGWESQVNITHPDDLPNIMAIFEREILAPHGSGEYVFEYRMRHKTRGYIWCRERGRAVRDAQGCLTRVIGAVRDISDEQSARTAHQNMLEHNRSTYDQIATVVTVIKGIADQTNLLALNAAIEAARAGEVGRGFSVVADEVRKLAENTRQATVQIQTMLHQHRQALAGSNKNDGRHGQDDRGSGGAH</sequence>
<dbReference type="SMART" id="SM00086">
    <property type="entry name" value="PAC"/>
    <property type="match status" value="1"/>
</dbReference>
<dbReference type="PANTHER" id="PTHR32089">
    <property type="entry name" value="METHYL-ACCEPTING CHEMOTAXIS PROTEIN MCPB"/>
    <property type="match status" value="1"/>
</dbReference>
<dbReference type="InterPro" id="IPR001610">
    <property type="entry name" value="PAC"/>
</dbReference>
<feature type="domain" description="Methyl-accepting transducer" evidence="10">
    <location>
        <begin position="256"/>
        <end position="318"/>
    </location>
</feature>
<gene>
    <name evidence="12" type="ORF">SAMN05216598_5102</name>
</gene>
<dbReference type="InterPro" id="IPR035965">
    <property type="entry name" value="PAS-like_dom_sf"/>
</dbReference>
<dbReference type="CDD" id="cd00130">
    <property type="entry name" value="PAS"/>
    <property type="match status" value="1"/>
</dbReference>
<dbReference type="Gene3D" id="3.30.450.20">
    <property type="entry name" value="PAS domain"/>
    <property type="match status" value="1"/>
</dbReference>
<keyword evidence="4" id="KW-0812">Transmembrane</keyword>
<evidence type="ECO:0000256" key="1">
    <source>
        <dbReference type="ARBA" id="ARBA00004236"/>
    </source>
</evidence>
<keyword evidence="3" id="KW-0488">Methylation</keyword>
<evidence type="ECO:0000256" key="6">
    <source>
        <dbReference type="ARBA" id="ARBA00023136"/>
    </source>
</evidence>
<dbReference type="InterPro" id="IPR013655">
    <property type="entry name" value="PAS_fold_3"/>
</dbReference>
<evidence type="ECO:0000259" key="11">
    <source>
        <dbReference type="PROSITE" id="PS50113"/>
    </source>
</evidence>
<dbReference type="EMBL" id="LT629777">
    <property type="protein sequence ID" value="SDT33533.1"/>
    <property type="molecule type" value="Genomic_DNA"/>
</dbReference>
<reference evidence="13" key="1">
    <citation type="submission" date="2016-10" db="EMBL/GenBank/DDBJ databases">
        <authorList>
            <person name="Varghese N."/>
            <person name="Submissions S."/>
        </authorList>
    </citation>
    <scope>NUCLEOTIDE SEQUENCE [LARGE SCALE GENOMIC DNA]</scope>
    <source>
        <strain evidence="13">ATCC 23835</strain>
    </source>
</reference>
<organism evidence="12 13">
    <name type="scientific">Pseudomonas asplenii</name>
    <dbReference type="NCBI Taxonomy" id="53407"/>
    <lineage>
        <taxon>Bacteria</taxon>
        <taxon>Pseudomonadati</taxon>
        <taxon>Pseudomonadota</taxon>
        <taxon>Gammaproteobacteria</taxon>
        <taxon>Pseudomonadales</taxon>
        <taxon>Pseudomonadaceae</taxon>
        <taxon>Pseudomonas</taxon>
    </lineage>
</organism>
<dbReference type="SMART" id="SM00283">
    <property type="entry name" value="MA"/>
    <property type="match status" value="1"/>
</dbReference>